<accession>A0A9Q0MYV2</accession>
<comment type="caution">
    <text evidence="2">The sequence shown here is derived from an EMBL/GenBank/DDBJ whole genome shotgun (WGS) entry which is preliminary data.</text>
</comment>
<keyword evidence="1" id="KW-0732">Signal</keyword>
<evidence type="ECO:0000313" key="3">
    <source>
        <dbReference type="Proteomes" id="UP001151699"/>
    </source>
</evidence>
<protein>
    <recommendedName>
        <fullName evidence="4">Allorecognition 2</fullName>
    </recommendedName>
</protein>
<dbReference type="OrthoDB" id="7787989at2759"/>
<dbReference type="EMBL" id="WJQU01000003">
    <property type="protein sequence ID" value="KAJ6639949.1"/>
    <property type="molecule type" value="Genomic_DNA"/>
</dbReference>
<evidence type="ECO:0008006" key="4">
    <source>
        <dbReference type="Google" id="ProtNLM"/>
    </source>
</evidence>
<keyword evidence="3" id="KW-1185">Reference proteome</keyword>
<sequence>MKLLGAVFTILFINKICVGSKHAFGNRNADFIVKLYEKKLIDDSGNVVPKDYTLIYCFRGTIFQPILYMEIDVNKESTGIMKGSKGPQDYWNNIDDTYSNYDATIHIKNATNVTATLTIFTFDLPQYRKGLSRYSLTFVHVKNTTSVQKPFAQNTIGKRQKGDEFIYFESRNVTKISRFPSRVFEYVGSEYLTYVRFSFNSPTAIALINTTFVNENEFNAVVYDLNTEHFVANMSIYGIKAQTRPENFLGLI</sequence>
<organism evidence="2 3">
    <name type="scientific">Pseudolycoriella hygida</name>
    <dbReference type="NCBI Taxonomy" id="35572"/>
    <lineage>
        <taxon>Eukaryota</taxon>
        <taxon>Metazoa</taxon>
        <taxon>Ecdysozoa</taxon>
        <taxon>Arthropoda</taxon>
        <taxon>Hexapoda</taxon>
        <taxon>Insecta</taxon>
        <taxon>Pterygota</taxon>
        <taxon>Neoptera</taxon>
        <taxon>Endopterygota</taxon>
        <taxon>Diptera</taxon>
        <taxon>Nematocera</taxon>
        <taxon>Sciaroidea</taxon>
        <taxon>Sciaridae</taxon>
        <taxon>Pseudolycoriella</taxon>
    </lineage>
</organism>
<dbReference type="Proteomes" id="UP001151699">
    <property type="component" value="Chromosome X"/>
</dbReference>
<reference evidence="2" key="1">
    <citation type="submission" date="2022-07" db="EMBL/GenBank/DDBJ databases">
        <authorList>
            <person name="Trinca V."/>
            <person name="Uliana J.V.C."/>
            <person name="Torres T.T."/>
            <person name="Ward R.J."/>
            <person name="Monesi N."/>
        </authorList>
    </citation>
    <scope>NUCLEOTIDE SEQUENCE</scope>
    <source>
        <strain evidence="2">HSMRA1968</strain>
        <tissue evidence="2">Whole embryos</tissue>
    </source>
</reference>
<evidence type="ECO:0000313" key="2">
    <source>
        <dbReference type="EMBL" id="KAJ6639949.1"/>
    </source>
</evidence>
<dbReference type="AlphaFoldDB" id="A0A9Q0MYV2"/>
<feature type="chain" id="PRO_5040403420" description="Allorecognition 2" evidence="1">
    <location>
        <begin position="20"/>
        <end position="252"/>
    </location>
</feature>
<evidence type="ECO:0000256" key="1">
    <source>
        <dbReference type="SAM" id="SignalP"/>
    </source>
</evidence>
<name>A0A9Q0MYV2_9DIPT</name>
<gene>
    <name evidence="2" type="ORF">Bhyg_12697</name>
</gene>
<proteinExistence type="predicted"/>
<feature type="signal peptide" evidence="1">
    <location>
        <begin position="1"/>
        <end position="19"/>
    </location>
</feature>